<dbReference type="AlphaFoldDB" id="D9PHY1"/>
<reference evidence="2" key="1">
    <citation type="submission" date="2010-07" db="EMBL/GenBank/DDBJ databases">
        <authorList>
            <consortium name="CONSOLIDER consortium CSD2007-00005"/>
            <person name="Guazzaroni M.-E."/>
            <person name="Richter M."/>
            <person name="Garcia-Salamanca A."/>
            <person name="Yarza P."/>
            <person name="Ferrer M."/>
        </authorList>
    </citation>
    <scope>NUCLEOTIDE SEQUENCE</scope>
</reference>
<proteinExistence type="predicted"/>
<evidence type="ECO:0000313" key="2">
    <source>
        <dbReference type="EMBL" id="EFK96828.1"/>
    </source>
</evidence>
<comment type="caution">
    <text evidence="2">The sequence shown here is derived from an EMBL/GenBank/DDBJ whole genome shotgun (WGS) entry which is preliminary data.</text>
</comment>
<gene>
    <name evidence="2" type="ORF">LDC_1135</name>
</gene>
<keyword evidence="1" id="KW-1133">Transmembrane helix</keyword>
<organism evidence="2">
    <name type="scientific">sediment metagenome</name>
    <dbReference type="NCBI Taxonomy" id="749907"/>
    <lineage>
        <taxon>unclassified sequences</taxon>
        <taxon>metagenomes</taxon>
        <taxon>ecological metagenomes</taxon>
    </lineage>
</organism>
<protein>
    <submittedName>
        <fullName evidence="2">Uncharacterized protein</fullName>
    </submittedName>
</protein>
<evidence type="ECO:0000256" key="1">
    <source>
        <dbReference type="SAM" id="Phobius"/>
    </source>
</evidence>
<keyword evidence="1" id="KW-0812">Transmembrane</keyword>
<accession>D9PHY1</accession>
<sequence>MTIPTARIWITGAAGKKAGENTTLTNGFAIKARRVNKITITTPVSLVNWEVIFAIKTVGLDAILGSMTVISVSGIIPSLIIIWEATAKRPISSFVKKKAATIVPIWMFA</sequence>
<dbReference type="EMBL" id="ADZX01000397">
    <property type="protein sequence ID" value="EFK96828.1"/>
    <property type="molecule type" value="Genomic_DNA"/>
</dbReference>
<reference evidence="2" key="2">
    <citation type="journal article" date="2011" name="Microb. Ecol.">
        <title>Taxonomic and Functional Metagenomic Profiling of the Microbial Community in the Anoxic Sediment of a Sub-saline Shallow Lake (Laguna de Carrizo, Central Spain).</title>
        <authorList>
            <person name="Ferrer M."/>
            <person name="Guazzaroni M.E."/>
            <person name="Richter M."/>
            <person name="Garcia-Salamanca A."/>
            <person name="Yarza P."/>
            <person name="Suarez-Suarez A."/>
            <person name="Solano J."/>
            <person name="Alcaide M."/>
            <person name="van Dillewijn P."/>
            <person name="Molina-Henares M.A."/>
            <person name="Lopez-Cortes N."/>
            <person name="Al-Ramahi Y."/>
            <person name="Guerrero C."/>
            <person name="Acosta A."/>
            <person name="de Eugenio L.I."/>
            <person name="Martinez V."/>
            <person name="Marques S."/>
            <person name="Rojo F."/>
            <person name="Santero E."/>
            <person name="Genilloud O."/>
            <person name="Perez-Perez J."/>
            <person name="Rossello-Mora R."/>
            <person name="Ramos J.L."/>
        </authorList>
    </citation>
    <scope>NUCLEOTIDE SEQUENCE</scope>
</reference>
<name>D9PHY1_9ZZZZ</name>
<keyword evidence="1" id="KW-0472">Membrane</keyword>
<feature type="transmembrane region" description="Helical" evidence="1">
    <location>
        <begin position="62"/>
        <end position="83"/>
    </location>
</feature>